<dbReference type="Proteomes" id="UP000228689">
    <property type="component" value="Unassembled WGS sequence"/>
</dbReference>
<keyword evidence="6 9" id="KW-0689">Ribosomal protein</keyword>
<dbReference type="EMBL" id="PFMC01000009">
    <property type="protein sequence ID" value="PIY95373.1"/>
    <property type="molecule type" value="Genomic_DNA"/>
</dbReference>
<dbReference type="Gene3D" id="3.30.190.20">
    <property type="match status" value="1"/>
</dbReference>
<evidence type="ECO:0000313" key="11">
    <source>
        <dbReference type="Proteomes" id="UP000228689"/>
    </source>
</evidence>
<dbReference type="InterPro" id="IPR002143">
    <property type="entry name" value="Ribosomal_uL1"/>
</dbReference>
<proteinExistence type="inferred from homology"/>
<evidence type="ECO:0000256" key="4">
    <source>
        <dbReference type="ARBA" id="ARBA00022845"/>
    </source>
</evidence>
<gene>
    <name evidence="9" type="primary">rplA</name>
    <name evidence="10" type="ORF">COY67_00300</name>
</gene>
<keyword evidence="4 9" id="KW-0810">Translation regulation</keyword>
<comment type="subunit">
    <text evidence="9">Part of the 50S ribosomal subunit.</text>
</comment>
<dbReference type="AlphaFoldDB" id="A0A2M7RF37"/>
<protein>
    <recommendedName>
        <fullName evidence="8 9">Large ribosomal subunit protein uL1</fullName>
    </recommendedName>
</protein>
<keyword evidence="2 9" id="KW-0678">Repressor</keyword>
<dbReference type="PANTHER" id="PTHR36427">
    <property type="entry name" value="54S RIBOSOMAL PROTEIN L1, MITOCHONDRIAL"/>
    <property type="match status" value="1"/>
</dbReference>
<evidence type="ECO:0000256" key="9">
    <source>
        <dbReference type="HAMAP-Rule" id="MF_01318"/>
    </source>
</evidence>
<comment type="similarity">
    <text evidence="1 9">Belongs to the universal ribosomal protein uL1 family.</text>
</comment>
<evidence type="ECO:0000256" key="7">
    <source>
        <dbReference type="ARBA" id="ARBA00023274"/>
    </source>
</evidence>
<dbReference type="HAMAP" id="MF_01318_B">
    <property type="entry name" value="Ribosomal_uL1_B"/>
    <property type="match status" value="1"/>
</dbReference>
<dbReference type="GO" id="GO:0000049">
    <property type="term" value="F:tRNA binding"/>
    <property type="evidence" value="ECO:0007669"/>
    <property type="project" value="UniProtKB-KW"/>
</dbReference>
<dbReference type="NCBIfam" id="TIGR01169">
    <property type="entry name" value="rplA_bact"/>
    <property type="match status" value="1"/>
</dbReference>
<dbReference type="GO" id="GO:0006417">
    <property type="term" value="P:regulation of translation"/>
    <property type="evidence" value="ECO:0007669"/>
    <property type="project" value="UniProtKB-KW"/>
</dbReference>
<keyword evidence="7 9" id="KW-0687">Ribonucleoprotein</keyword>
<dbReference type="GO" id="GO:0003735">
    <property type="term" value="F:structural constituent of ribosome"/>
    <property type="evidence" value="ECO:0007669"/>
    <property type="project" value="InterPro"/>
</dbReference>
<dbReference type="GO" id="GO:0015934">
    <property type="term" value="C:large ribosomal subunit"/>
    <property type="evidence" value="ECO:0007669"/>
    <property type="project" value="InterPro"/>
</dbReference>
<dbReference type="CDD" id="cd00403">
    <property type="entry name" value="Ribosomal_L1"/>
    <property type="match status" value="1"/>
</dbReference>
<organism evidence="10 11">
    <name type="scientific">Candidatus Komeilibacteria bacterium CG_4_10_14_0_8_um_filter_37_78</name>
    <dbReference type="NCBI Taxonomy" id="1974471"/>
    <lineage>
        <taxon>Bacteria</taxon>
        <taxon>Candidatus Komeiliibacteriota</taxon>
    </lineage>
</organism>
<sequence>MSKRMTAAKSKIDRNKKYSIEEAIKLVKETGVVKFDATVELHANLNIDQKKSDQQLRGTIKLPHGTGKNVRVAAFVSPDKEKIAKEAGAVLVGGEELIAEIKKTGKTDFDIAIATPDMMAKLSVIAKVLGQKGLMPNPKAGTITADVKKVVADLNKGLISLKNDATGNVHSAVGKVSFTDEQLSDNINTFIDELKKMKPEGLKGSFIKTIYLTSSMGPGIGLTI</sequence>
<evidence type="ECO:0000256" key="5">
    <source>
        <dbReference type="ARBA" id="ARBA00022884"/>
    </source>
</evidence>
<dbReference type="InterPro" id="IPR016095">
    <property type="entry name" value="Ribosomal_uL1_3-a/b-sand"/>
</dbReference>
<evidence type="ECO:0000256" key="1">
    <source>
        <dbReference type="ARBA" id="ARBA00010531"/>
    </source>
</evidence>
<keyword evidence="3 9" id="KW-0699">rRNA-binding</keyword>
<evidence type="ECO:0000256" key="6">
    <source>
        <dbReference type="ARBA" id="ARBA00022980"/>
    </source>
</evidence>
<dbReference type="GO" id="GO:0019843">
    <property type="term" value="F:rRNA binding"/>
    <property type="evidence" value="ECO:0007669"/>
    <property type="project" value="UniProtKB-UniRule"/>
</dbReference>
<accession>A0A2M7RF37</accession>
<dbReference type="PIRSF" id="PIRSF002155">
    <property type="entry name" value="Ribosomal_L1"/>
    <property type="match status" value="1"/>
</dbReference>
<dbReference type="FunFam" id="3.40.50.790:FF:000001">
    <property type="entry name" value="50S ribosomal protein L1"/>
    <property type="match status" value="1"/>
</dbReference>
<dbReference type="InterPro" id="IPR023674">
    <property type="entry name" value="Ribosomal_uL1-like"/>
</dbReference>
<keyword evidence="5 9" id="KW-0694">RNA-binding</keyword>
<keyword evidence="9" id="KW-0820">tRNA-binding</keyword>
<dbReference type="Gene3D" id="3.40.50.790">
    <property type="match status" value="1"/>
</dbReference>
<evidence type="ECO:0000256" key="2">
    <source>
        <dbReference type="ARBA" id="ARBA00022491"/>
    </source>
</evidence>
<name>A0A2M7RF37_9BACT</name>
<dbReference type="InterPro" id="IPR005878">
    <property type="entry name" value="Ribosom_uL1_bac-type"/>
</dbReference>
<dbReference type="PANTHER" id="PTHR36427:SF3">
    <property type="entry name" value="LARGE RIBOSOMAL SUBUNIT PROTEIN UL1M"/>
    <property type="match status" value="1"/>
</dbReference>
<comment type="caution">
    <text evidence="10">The sequence shown here is derived from an EMBL/GenBank/DDBJ whole genome shotgun (WGS) entry which is preliminary data.</text>
</comment>
<dbReference type="SUPFAM" id="SSF56808">
    <property type="entry name" value="Ribosomal protein L1"/>
    <property type="match status" value="1"/>
</dbReference>
<reference evidence="11" key="1">
    <citation type="submission" date="2017-09" db="EMBL/GenBank/DDBJ databases">
        <title>Depth-based differentiation of microbial function through sediment-hosted aquifers and enrichment of novel symbionts in the deep terrestrial subsurface.</title>
        <authorList>
            <person name="Probst A.J."/>
            <person name="Ladd B."/>
            <person name="Jarett J.K."/>
            <person name="Geller-Mcgrath D.E."/>
            <person name="Sieber C.M.K."/>
            <person name="Emerson J.B."/>
            <person name="Anantharaman K."/>
            <person name="Thomas B.C."/>
            <person name="Malmstrom R."/>
            <person name="Stieglmeier M."/>
            <person name="Klingl A."/>
            <person name="Woyke T."/>
            <person name="Ryan C.M."/>
            <person name="Banfield J.F."/>
        </authorList>
    </citation>
    <scope>NUCLEOTIDE SEQUENCE [LARGE SCALE GENOMIC DNA]</scope>
</reference>
<evidence type="ECO:0000256" key="3">
    <source>
        <dbReference type="ARBA" id="ARBA00022730"/>
    </source>
</evidence>
<evidence type="ECO:0000256" key="8">
    <source>
        <dbReference type="ARBA" id="ARBA00035241"/>
    </source>
</evidence>
<dbReference type="GO" id="GO:0006412">
    <property type="term" value="P:translation"/>
    <property type="evidence" value="ECO:0007669"/>
    <property type="project" value="UniProtKB-UniRule"/>
</dbReference>
<dbReference type="Pfam" id="PF00687">
    <property type="entry name" value="Ribosomal_L1"/>
    <property type="match status" value="1"/>
</dbReference>
<evidence type="ECO:0000313" key="10">
    <source>
        <dbReference type="EMBL" id="PIY95373.1"/>
    </source>
</evidence>
<comment type="function">
    <text evidence="9">Protein L1 is also a translational repressor protein, it controls the translation of the L11 operon by binding to its mRNA.</text>
</comment>
<comment type="function">
    <text evidence="9">Binds directly to 23S rRNA. The L1 stalk is quite mobile in the ribosome, and is involved in E site tRNA release.</text>
</comment>
<dbReference type="InterPro" id="IPR028364">
    <property type="entry name" value="Ribosomal_uL1/biogenesis"/>
</dbReference>